<dbReference type="STRING" id="1802279.A3B34_00160"/>
<evidence type="ECO:0000313" key="3">
    <source>
        <dbReference type="Proteomes" id="UP000176510"/>
    </source>
</evidence>
<dbReference type="EMBL" id="MHQR01000025">
    <property type="protein sequence ID" value="OHA07150.1"/>
    <property type="molecule type" value="Genomic_DNA"/>
</dbReference>
<evidence type="ECO:0000259" key="1">
    <source>
        <dbReference type="SMART" id="SM00382"/>
    </source>
</evidence>
<evidence type="ECO:0000313" key="2">
    <source>
        <dbReference type="EMBL" id="OHA07150.1"/>
    </source>
</evidence>
<dbReference type="PANTHER" id="PTHR47642:SF7">
    <property type="entry name" value="ATP-DEPENDENT DNA HELICASE PIF1"/>
    <property type="match status" value="1"/>
</dbReference>
<feature type="domain" description="AAA+ ATPase" evidence="1">
    <location>
        <begin position="12"/>
        <end position="308"/>
    </location>
</feature>
<dbReference type="GO" id="GO:0000723">
    <property type="term" value="P:telomere maintenance"/>
    <property type="evidence" value="ECO:0007669"/>
    <property type="project" value="InterPro"/>
</dbReference>
<dbReference type="Pfam" id="PF05970">
    <property type="entry name" value="PIF1"/>
    <property type="match status" value="1"/>
</dbReference>
<dbReference type="InterPro" id="IPR003593">
    <property type="entry name" value="AAA+_ATPase"/>
</dbReference>
<dbReference type="Gene3D" id="3.40.50.300">
    <property type="entry name" value="P-loop containing nucleotide triphosphate hydrolases"/>
    <property type="match status" value="2"/>
</dbReference>
<name>A0A1G2L6F7_9BACT</name>
<dbReference type="InterPro" id="IPR027417">
    <property type="entry name" value="P-loop_NTPase"/>
</dbReference>
<dbReference type="GO" id="GO:0006281">
    <property type="term" value="P:DNA repair"/>
    <property type="evidence" value="ECO:0007669"/>
    <property type="project" value="InterPro"/>
</dbReference>
<dbReference type="PANTHER" id="PTHR47642">
    <property type="entry name" value="ATP-DEPENDENT DNA HELICASE"/>
    <property type="match status" value="1"/>
</dbReference>
<dbReference type="CDD" id="cd18809">
    <property type="entry name" value="SF1_C_RecD"/>
    <property type="match status" value="1"/>
</dbReference>
<proteinExistence type="predicted"/>
<dbReference type="InterPro" id="IPR051055">
    <property type="entry name" value="PIF1_helicase"/>
</dbReference>
<dbReference type="InterPro" id="IPR010285">
    <property type="entry name" value="DNA_helicase_pif1-like_DEAD"/>
</dbReference>
<sequence length="538" mass="59228">MTQTEALEILKTGANVFLTGEPGAGKSHTVNQYVAYLRSCGIEPAITASTGIAATHIDGMTIHSWSGVGVAAGMTRKEAAMVAGRKKIEKRLAEAKMLIIDEISMLSAPILSMVDAVCRAGRERGMPFGGLQVVLVGDFFQLPPISHDGSKAPFAYASDAWAELNPVVCYLTDQYRQDDPAYLGVLSAIRTNRFGASHREHLSLRRHTIEQTPPDVPKLFSHNADVDRINMERLRLLLGDTAAFQMESFGPAALVTVLKRHCLSPEVLALKKGAVVMCTKNHPLGNFVNGTLGMVHDFDKETGYPTVETRKGNRIAIKPMEWTVEEQGRTRARVAQIPLRLAWAMTVHKSQGMSMDAAVVDLSDAFEYGQGYVALSRVRRLSGLYLLGANERAFMVSAEILEKDKRFCLMSEKAQEKLCSMDKEEIARKHVAFIERCGGHAPDREEVSDSARSSRHARARRVCDAGDGHAAIREKHPNAFRPWSGEDDAWLRDLFKQGQATAGLAKHFGRKPGAIRSRLLKLGLIAYNTDTGRYDTKA</sequence>
<accession>A0A1G2L6F7</accession>
<organism evidence="2 3">
    <name type="scientific">Candidatus Sungbacteria bacterium RIFCSPLOWO2_01_FULL_54_21</name>
    <dbReference type="NCBI Taxonomy" id="1802279"/>
    <lineage>
        <taxon>Bacteria</taxon>
        <taxon>Candidatus Sungiibacteriota</taxon>
    </lineage>
</organism>
<comment type="caution">
    <text evidence="2">The sequence shown here is derived from an EMBL/GenBank/DDBJ whole genome shotgun (WGS) entry which is preliminary data.</text>
</comment>
<protein>
    <recommendedName>
        <fullName evidence="1">AAA+ ATPase domain-containing protein</fullName>
    </recommendedName>
</protein>
<dbReference type="AlphaFoldDB" id="A0A1G2L6F7"/>
<reference evidence="2 3" key="1">
    <citation type="journal article" date="2016" name="Nat. Commun.">
        <title>Thousands of microbial genomes shed light on interconnected biogeochemical processes in an aquifer system.</title>
        <authorList>
            <person name="Anantharaman K."/>
            <person name="Brown C.T."/>
            <person name="Hug L.A."/>
            <person name="Sharon I."/>
            <person name="Castelle C.J."/>
            <person name="Probst A.J."/>
            <person name="Thomas B.C."/>
            <person name="Singh A."/>
            <person name="Wilkins M.J."/>
            <person name="Karaoz U."/>
            <person name="Brodie E.L."/>
            <person name="Williams K.H."/>
            <person name="Hubbard S.S."/>
            <person name="Banfield J.F."/>
        </authorList>
    </citation>
    <scope>NUCLEOTIDE SEQUENCE [LARGE SCALE GENOMIC DNA]</scope>
</reference>
<dbReference type="GO" id="GO:0003678">
    <property type="term" value="F:DNA helicase activity"/>
    <property type="evidence" value="ECO:0007669"/>
    <property type="project" value="InterPro"/>
</dbReference>
<dbReference type="SMART" id="SM00382">
    <property type="entry name" value="AAA"/>
    <property type="match status" value="1"/>
</dbReference>
<dbReference type="Proteomes" id="UP000176510">
    <property type="component" value="Unassembled WGS sequence"/>
</dbReference>
<dbReference type="CDD" id="cd18037">
    <property type="entry name" value="DEXSc_Pif1_like"/>
    <property type="match status" value="1"/>
</dbReference>
<dbReference type="SUPFAM" id="SSF52540">
    <property type="entry name" value="P-loop containing nucleoside triphosphate hydrolases"/>
    <property type="match status" value="2"/>
</dbReference>
<gene>
    <name evidence="2" type="ORF">A3B34_00160</name>
</gene>